<comment type="caution">
    <text evidence="3">The sequence shown here is derived from an EMBL/GenBank/DDBJ whole genome shotgun (WGS) entry which is preliminary data.</text>
</comment>
<accession>A0A7W4Z2I1</accession>
<sequence length="252" mass="28204">MRAANRSPSTVRLHRHYLNQLMVLTATPWTVNSRLLIEVMAREGWAAAETKKSARTVYRGFFRWAHGNGWIDDDPSLVLQPIKVPQGVPRPAPEFVVKYAVTRLDARLTFMAQLAAFGGLRVREIAVVHSRDVLDDVLVVHGKGGKQRLVPLEEPQLHGRLRQLQGYAFPNRYSGNPVSAGWVSKLLSDALPEGWTAHTLRHRLATRSYDGTGDLFAVMRLLGHSRPETTMRYVGLTDDRLRAAARAGRLAS</sequence>
<dbReference type="Gene3D" id="1.10.443.10">
    <property type="entry name" value="Intergrase catalytic core"/>
    <property type="match status" value="1"/>
</dbReference>
<evidence type="ECO:0000313" key="3">
    <source>
        <dbReference type="EMBL" id="MBB3043937.1"/>
    </source>
</evidence>
<proteinExistence type="predicted"/>
<dbReference type="EMBL" id="JACHWR010000002">
    <property type="protein sequence ID" value="MBB3043937.1"/>
    <property type="molecule type" value="Genomic_DNA"/>
</dbReference>
<evidence type="ECO:0000259" key="2">
    <source>
        <dbReference type="PROSITE" id="PS51898"/>
    </source>
</evidence>
<dbReference type="InterPro" id="IPR050090">
    <property type="entry name" value="Tyrosine_recombinase_XerCD"/>
</dbReference>
<dbReference type="CDD" id="cd00397">
    <property type="entry name" value="DNA_BRE_C"/>
    <property type="match status" value="1"/>
</dbReference>
<dbReference type="RefSeq" id="WP_183593691.1">
    <property type="nucleotide sequence ID" value="NZ_JACHWR010000002.1"/>
</dbReference>
<dbReference type="InterPro" id="IPR002104">
    <property type="entry name" value="Integrase_catalytic"/>
</dbReference>
<organism evidence="3 4">
    <name type="scientific">Nocardioides soli</name>
    <dbReference type="NCBI Taxonomy" id="1036020"/>
    <lineage>
        <taxon>Bacteria</taxon>
        <taxon>Bacillati</taxon>
        <taxon>Actinomycetota</taxon>
        <taxon>Actinomycetes</taxon>
        <taxon>Propionibacteriales</taxon>
        <taxon>Nocardioidaceae</taxon>
        <taxon>Nocardioides</taxon>
    </lineage>
</organism>
<feature type="domain" description="Tyr recombinase" evidence="2">
    <location>
        <begin position="83"/>
        <end position="246"/>
    </location>
</feature>
<name>A0A7W4Z2I1_9ACTN</name>
<dbReference type="InterPro" id="IPR013762">
    <property type="entry name" value="Integrase-like_cat_sf"/>
</dbReference>
<dbReference type="GO" id="GO:0006310">
    <property type="term" value="P:DNA recombination"/>
    <property type="evidence" value="ECO:0007669"/>
    <property type="project" value="UniProtKB-KW"/>
</dbReference>
<dbReference type="GO" id="GO:0003677">
    <property type="term" value="F:DNA binding"/>
    <property type="evidence" value="ECO:0007669"/>
    <property type="project" value="InterPro"/>
</dbReference>
<protein>
    <submittedName>
        <fullName evidence="3">Integrase</fullName>
    </submittedName>
</protein>
<dbReference type="PANTHER" id="PTHR30349">
    <property type="entry name" value="PHAGE INTEGRASE-RELATED"/>
    <property type="match status" value="1"/>
</dbReference>
<keyword evidence="1" id="KW-0233">DNA recombination</keyword>
<evidence type="ECO:0000313" key="4">
    <source>
        <dbReference type="Proteomes" id="UP000589626"/>
    </source>
</evidence>
<reference evidence="3 4" key="1">
    <citation type="submission" date="2020-08" db="EMBL/GenBank/DDBJ databases">
        <title>Sequencing the genomes of 1000 actinobacteria strains.</title>
        <authorList>
            <person name="Klenk H.-P."/>
        </authorList>
    </citation>
    <scope>NUCLEOTIDE SEQUENCE [LARGE SCALE GENOMIC DNA]</scope>
    <source>
        <strain evidence="3 4">DSM 105498</strain>
    </source>
</reference>
<dbReference type="PANTHER" id="PTHR30349:SF64">
    <property type="entry name" value="PROPHAGE INTEGRASE INTD-RELATED"/>
    <property type="match status" value="1"/>
</dbReference>
<dbReference type="AlphaFoldDB" id="A0A7W4Z2I1"/>
<dbReference type="SUPFAM" id="SSF56349">
    <property type="entry name" value="DNA breaking-rejoining enzymes"/>
    <property type="match status" value="1"/>
</dbReference>
<dbReference type="Proteomes" id="UP000589626">
    <property type="component" value="Unassembled WGS sequence"/>
</dbReference>
<evidence type="ECO:0000256" key="1">
    <source>
        <dbReference type="ARBA" id="ARBA00023172"/>
    </source>
</evidence>
<dbReference type="GO" id="GO:0015074">
    <property type="term" value="P:DNA integration"/>
    <property type="evidence" value="ECO:0007669"/>
    <property type="project" value="InterPro"/>
</dbReference>
<dbReference type="Pfam" id="PF00589">
    <property type="entry name" value="Phage_integrase"/>
    <property type="match status" value="1"/>
</dbReference>
<dbReference type="InterPro" id="IPR011010">
    <property type="entry name" value="DNA_brk_join_enz"/>
</dbReference>
<keyword evidence="4" id="KW-1185">Reference proteome</keyword>
<dbReference type="PROSITE" id="PS51898">
    <property type="entry name" value="TYR_RECOMBINASE"/>
    <property type="match status" value="1"/>
</dbReference>
<gene>
    <name evidence="3" type="ORF">FHU40_003755</name>
</gene>